<sequence>MTATDIGAILPDALRQQFEEAGFAVVRGLFGYDEIERLRDGFAALHAAGPVPGHFEPRPADPDPLRRHPRVMQPHEISTQAREFLLDARLRAVLEVLFGEEVLAAQSMFYFKPPGARGQAPHQDNFYLRVEPGTCVAAWVACDVIDRDNGGLEVVPGTHRMDLFCPEVADEEVSFAREYVPPPPGLTPVPVDMAPGDVLFFNGSLVHGSGPNGSADRFRRSFIGHYVGRSAERIGGYYRTLTMSGARVPLPESEGAGPCGTEFAPHGPH</sequence>
<dbReference type="AlphaFoldDB" id="A0A233SAH5"/>
<dbReference type="GO" id="GO:0005506">
    <property type="term" value="F:iron ion binding"/>
    <property type="evidence" value="ECO:0007669"/>
    <property type="project" value="UniProtKB-ARBA"/>
</dbReference>
<reference evidence="1 2" key="1">
    <citation type="submission" date="2016-07" db="EMBL/GenBank/DDBJ databases">
        <title>Draft genome of Streptomyces diastatochromogenes.</title>
        <authorList>
            <person name="Podduturi R."/>
            <person name="Lukassen M.B."/>
            <person name="Clausen N."/>
            <person name="Nielsen J.L."/>
            <person name="Jorgensen N.O."/>
        </authorList>
    </citation>
    <scope>NUCLEOTIDE SEQUENCE [LARGE SCALE GENOMIC DNA]</scope>
    <source>
        <strain evidence="1 2">DSM 40608</strain>
    </source>
</reference>
<accession>A0A233SAH5</accession>
<dbReference type="SUPFAM" id="SSF51197">
    <property type="entry name" value="Clavaminate synthase-like"/>
    <property type="match status" value="1"/>
</dbReference>
<dbReference type="EMBL" id="MCGQ01000022">
    <property type="protein sequence ID" value="OXY92668.1"/>
    <property type="molecule type" value="Genomic_DNA"/>
</dbReference>
<keyword evidence="2" id="KW-1185">Reference proteome</keyword>
<evidence type="ECO:0000313" key="1">
    <source>
        <dbReference type="EMBL" id="OXY92668.1"/>
    </source>
</evidence>
<comment type="caution">
    <text evidence="1">The sequence shown here is derived from an EMBL/GenBank/DDBJ whole genome shotgun (WGS) entry which is preliminary data.</text>
</comment>
<keyword evidence="1" id="KW-0223">Dioxygenase</keyword>
<dbReference type="Proteomes" id="UP000215483">
    <property type="component" value="Unassembled WGS sequence"/>
</dbReference>
<dbReference type="PANTHER" id="PTHR20883:SF48">
    <property type="entry name" value="ECTOINE DIOXYGENASE"/>
    <property type="match status" value="1"/>
</dbReference>
<gene>
    <name evidence="1" type="ORF">BEK98_24545</name>
</gene>
<dbReference type="PANTHER" id="PTHR20883">
    <property type="entry name" value="PHYTANOYL-COA DIOXYGENASE DOMAIN CONTAINING 1"/>
    <property type="match status" value="1"/>
</dbReference>
<protein>
    <submittedName>
        <fullName evidence="1">Phytanoyl-CoA dioxygenase</fullName>
    </submittedName>
</protein>
<dbReference type="InterPro" id="IPR008775">
    <property type="entry name" value="Phytyl_CoA_dOase-like"/>
</dbReference>
<dbReference type="Gene3D" id="2.60.120.620">
    <property type="entry name" value="q2cbj1_9rhob like domain"/>
    <property type="match status" value="1"/>
</dbReference>
<dbReference type="OrthoDB" id="2573519at2"/>
<dbReference type="GO" id="GO:0016706">
    <property type="term" value="F:2-oxoglutarate-dependent dioxygenase activity"/>
    <property type="evidence" value="ECO:0007669"/>
    <property type="project" value="UniProtKB-ARBA"/>
</dbReference>
<proteinExistence type="predicted"/>
<keyword evidence="1" id="KW-0560">Oxidoreductase</keyword>
<evidence type="ECO:0000313" key="2">
    <source>
        <dbReference type="Proteomes" id="UP000215483"/>
    </source>
</evidence>
<dbReference type="Pfam" id="PF05721">
    <property type="entry name" value="PhyH"/>
    <property type="match status" value="1"/>
</dbReference>
<organism evidence="1 2">
    <name type="scientific">Streptomyces diastatochromogenes</name>
    <dbReference type="NCBI Taxonomy" id="42236"/>
    <lineage>
        <taxon>Bacteria</taxon>
        <taxon>Bacillati</taxon>
        <taxon>Actinomycetota</taxon>
        <taxon>Actinomycetes</taxon>
        <taxon>Kitasatosporales</taxon>
        <taxon>Streptomycetaceae</taxon>
        <taxon>Streptomyces</taxon>
    </lineage>
</organism>
<dbReference type="RefSeq" id="WP_094218923.1">
    <property type="nucleotide sequence ID" value="NZ_MCGQ01000022.1"/>
</dbReference>
<name>A0A233SAH5_STRDA</name>